<keyword evidence="3" id="KW-1185">Reference proteome</keyword>
<dbReference type="SUPFAM" id="SSF53300">
    <property type="entry name" value="vWA-like"/>
    <property type="match status" value="1"/>
</dbReference>
<dbReference type="AlphaFoldDB" id="A0A0W0VB64"/>
<dbReference type="OrthoDB" id="5648632at2"/>
<evidence type="ECO:0000313" key="3">
    <source>
        <dbReference type="Proteomes" id="UP000055035"/>
    </source>
</evidence>
<accession>A0A0W0VB64</accession>
<dbReference type="RefSeq" id="WP_058471108.1">
    <property type="nucleotide sequence ID" value="NZ_CAAAIC010000009.1"/>
</dbReference>
<dbReference type="InterPro" id="IPR002035">
    <property type="entry name" value="VWF_A"/>
</dbReference>
<dbReference type="CDD" id="cd00198">
    <property type="entry name" value="vWFA"/>
    <property type="match status" value="1"/>
</dbReference>
<dbReference type="EMBL" id="LNYJ01000011">
    <property type="protein sequence ID" value="KTD17345.1"/>
    <property type="molecule type" value="Genomic_DNA"/>
</dbReference>
<dbReference type="InterPro" id="IPR036465">
    <property type="entry name" value="vWFA_dom_sf"/>
</dbReference>
<evidence type="ECO:0000313" key="2">
    <source>
        <dbReference type="EMBL" id="KTD17345.1"/>
    </source>
</evidence>
<dbReference type="Proteomes" id="UP000055035">
    <property type="component" value="Unassembled WGS sequence"/>
</dbReference>
<feature type="domain" description="VWFA" evidence="1">
    <location>
        <begin position="217"/>
        <end position="332"/>
    </location>
</feature>
<comment type="caution">
    <text evidence="2">The sequence shown here is derived from an EMBL/GenBank/DDBJ whole genome shotgun (WGS) entry which is preliminary data.</text>
</comment>
<dbReference type="PATRIC" id="fig|456.5.peg.1763"/>
<name>A0A0W0VB64_9GAMM</name>
<organism evidence="2 3">
    <name type="scientific">Legionella jordanis</name>
    <dbReference type="NCBI Taxonomy" id="456"/>
    <lineage>
        <taxon>Bacteria</taxon>
        <taxon>Pseudomonadati</taxon>
        <taxon>Pseudomonadota</taxon>
        <taxon>Gammaproteobacteria</taxon>
        <taxon>Legionellales</taxon>
        <taxon>Legionellaceae</taxon>
        <taxon>Legionella</taxon>
    </lineage>
</organism>
<reference evidence="2 3" key="1">
    <citation type="submission" date="2015-11" db="EMBL/GenBank/DDBJ databases">
        <title>Genomic analysis of 38 Legionella species identifies large and diverse effector repertoires.</title>
        <authorList>
            <person name="Burstein D."/>
            <person name="Amaro F."/>
            <person name="Zusman T."/>
            <person name="Lifshitz Z."/>
            <person name="Cohen O."/>
            <person name="Gilbert J.A."/>
            <person name="Pupko T."/>
            <person name="Shuman H.A."/>
            <person name="Segal G."/>
        </authorList>
    </citation>
    <scope>NUCLEOTIDE SEQUENCE [LARGE SCALE GENOMIC DNA]</scope>
    <source>
        <strain evidence="2 3">BL-540</strain>
    </source>
</reference>
<dbReference type="Gene3D" id="3.40.50.410">
    <property type="entry name" value="von Willebrand factor, type A domain"/>
    <property type="match status" value="1"/>
</dbReference>
<sequence>MKHLINNALRSKNMKELLQALGIDVHESTVACHNERIILRTNQLSDAKSFAKDLQNILQKDDFNPALRQTSMADLIRESIAEASCQDVENLAIHKNACLAIFNVLLMSKFDYQLDEHQECFEIPLPQPAYASIFRCLNYKYLQIEDDKIKFNIKEFLKDHKEEIILIDAGNPLLLVHSQLFENKKIFYAQKPISEDEVEVTPYMLVPQAITPPTYHFVLDTSGSMAGEKLKILKKSVTEFSEALFHFEPEARLDLVEFNTTCKPIGNYRRENFGQLCEHVNALGADGLTHLYATSLNKLEYLMQSANHNNVLLFTDGEDTMEGAAGLNCERSLNSLVASIKDSPLIAARNKFFFILYDVSAPEILVEVAEAFASCVIETSNPDFIAALSEKGKLQDWAAERELFSCQLEVTNTANGSQELKRYVRSFNLSGQFVRLEPVVCNKDVRLHIRVTDGNDQVTLEDEHSIKKTATHLPGSAKAVVTFGIFPTGEQNKTSTVSPTLPQFN</sequence>
<dbReference type="STRING" id="456.Ljor_1651"/>
<gene>
    <name evidence="2" type="ORF">Ljor_1651</name>
</gene>
<evidence type="ECO:0000259" key="1">
    <source>
        <dbReference type="Pfam" id="PF00092"/>
    </source>
</evidence>
<dbReference type="Pfam" id="PF00092">
    <property type="entry name" value="VWA"/>
    <property type="match status" value="1"/>
</dbReference>
<protein>
    <submittedName>
        <fullName evidence="2">von Willebrand factor type A domain protein</fullName>
    </submittedName>
</protein>
<proteinExistence type="predicted"/>